<dbReference type="InterPro" id="IPR010031">
    <property type="entry name" value="FAD_lactone_oxidase-like"/>
</dbReference>
<protein>
    <recommendedName>
        <fullName evidence="2">FAD-binding PCMH-type domain-containing protein</fullName>
    </recommendedName>
</protein>
<dbReference type="OrthoDB" id="143770at2"/>
<gene>
    <name evidence="3" type="ORF">Ljor_0815</name>
</gene>
<keyword evidence="1" id="KW-0285">Flavoprotein</keyword>
<reference evidence="3 4" key="1">
    <citation type="submission" date="2015-11" db="EMBL/GenBank/DDBJ databases">
        <title>Genomic analysis of 38 Legionella species identifies large and diverse effector repertoires.</title>
        <authorList>
            <person name="Burstein D."/>
            <person name="Amaro F."/>
            <person name="Zusman T."/>
            <person name="Lifshitz Z."/>
            <person name="Cohen O."/>
            <person name="Gilbert J.A."/>
            <person name="Pupko T."/>
            <person name="Shuman H.A."/>
            <person name="Segal G."/>
        </authorList>
    </citation>
    <scope>NUCLEOTIDE SEQUENCE [LARGE SCALE GENOMIC DNA]</scope>
    <source>
        <strain evidence="3 4">BL-540</strain>
    </source>
</reference>
<dbReference type="Pfam" id="PF01565">
    <property type="entry name" value="FAD_binding_4"/>
    <property type="match status" value="1"/>
</dbReference>
<accession>A0A0W0V9G0</accession>
<dbReference type="GO" id="GO:0071949">
    <property type="term" value="F:FAD binding"/>
    <property type="evidence" value="ECO:0007669"/>
    <property type="project" value="InterPro"/>
</dbReference>
<comment type="caution">
    <text evidence="3">The sequence shown here is derived from an EMBL/GenBank/DDBJ whole genome shotgun (WGS) entry which is preliminary data.</text>
</comment>
<proteinExistence type="predicted"/>
<dbReference type="Gene3D" id="3.30.43.10">
    <property type="entry name" value="Uridine Diphospho-n-acetylenolpyruvylglucosamine Reductase, domain 2"/>
    <property type="match status" value="1"/>
</dbReference>
<evidence type="ECO:0000256" key="1">
    <source>
        <dbReference type="ARBA" id="ARBA00022827"/>
    </source>
</evidence>
<dbReference type="AlphaFoldDB" id="A0A0W0V9G0"/>
<organism evidence="3 4">
    <name type="scientific">Legionella jordanis</name>
    <dbReference type="NCBI Taxonomy" id="456"/>
    <lineage>
        <taxon>Bacteria</taxon>
        <taxon>Pseudomonadati</taxon>
        <taxon>Pseudomonadota</taxon>
        <taxon>Gammaproteobacteria</taxon>
        <taxon>Legionellales</taxon>
        <taxon>Legionellaceae</taxon>
        <taxon>Legionella</taxon>
    </lineage>
</organism>
<dbReference type="InterPro" id="IPR036318">
    <property type="entry name" value="FAD-bd_PCMH-like_sf"/>
</dbReference>
<name>A0A0W0V9G0_9GAMM</name>
<dbReference type="InterPro" id="IPR016166">
    <property type="entry name" value="FAD-bd_PCMH"/>
</dbReference>
<dbReference type="PANTHER" id="PTHR43762:SF1">
    <property type="entry name" value="D-ARABINONO-1,4-LACTONE OXIDASE"/>
    <property type="match status" value="1"/>
</dbReference>
<evidence type="ECO:0000313" key="4">
    <source>
        <dbReference type="Proteomes" id="UP000055035"/>
    </source>
</evidence>
<dbReference type="Proteomes" id="UP000055035">
    <property type="component" value="Unassembled WGS sequence"/>
</dbReference>
<dbReference type="GO" id="GO:0016899">
    <property type="term" value="F:oxidoreductase activity, acting on the CH-OH group of donors, oxygen as acceptor"/>
    <property type="evidence" value="ECO:0007669"/>
    <property type="project" value="InterPro"/>
</dbReference>
<dbReference type="Gene3D" id="3.40.462.10">
    <property type="entry name" value="FAD-linked oxidases, C-terminal domain"/>
    <property type="match status" value="1"/>
</dbReference>
<dbReference type="InterPro" id="IPR016169">
    <property type="entry name" value="FAD-bd_PCMH_sub2"/>
</dbReference>
<feature type="domain" description="FAD-binding PCMH-type" evidence="2">
    <location>
        <begin position="12"/>
        <end position="179"/>
    </location>
</feature>
<evidence type="ECO:0000259" key="2">
    <source>
        <dbReference type="PROSITE" id="PS51387"/>
    </source>
</evidence>
<dbReference type="SUPFAM" id="SSF56176">
    <property type="entry name" value="FAD-binding/transporter-associated domain-like"/>
    <property type="match status" value="1"/>
</dbReference>
<dbReference type="InterPro" id="IPR016167">
    <property type="entry name" value="FAD-bd_PCMH_sub1"/>
</dbReference>
<keyword evidence="1" id="KW-0274">FAD</keyword>
<dbReference type="Gene3D" id="3.30.465.10">
    <property type="match status" value="1"/>
</dbReference>
<dbReference type="PATRIC" id="fig|456.5.peg.867"/>
<dbReference type="PROSITE" id="PS51387">
    <property type="entry name" value="FAD_PCMH"/>
    <property type="match status" value="1"/>
</dbReference>
<dbReference type="InterPro" id="IPR016170">
    <property type="entry name" value="Cytok_DH_C_sf"/>
</dbReference>
<dbReference type="InterPro" id="IPR006094">
    <property type="entry name" value="Oxid_FAD_bind_N"/>
</dbReference>
<evidence type="ECO:0000313" key="3">
    <source>
        <dbReference type="EMBL" id="KTD16509.1"/>
    </source>
</evidence>
<sequence length="428" mass="48285">MLGANKTLSNFSNAVKTSAHCLRPDNEEQLGQVFNQTDALLARGNGSSYGDCCVNHEGIIVDTTRLNHLLSFDRASGLLTAQASVTFADLFSVDPSYIPPVIPGTLRATLAGGIANDVHGKNNHQSGSFGHHIAWLDLQLDKQSYHCSPKENRQLFYATIGGLGLTGIIKRIGLKMRKASHFVVAGVEKYAELKPLLERMQSQGIQYDYQVAWLDLLNQPQRAVLSFANHSELVQPKLRRTFSIPKLPFRLLSSWNMRWFNRYYFSSCQSKEVILPLPYFNNPLDAISHWNRLYGRKGLIQFQAVFKEDEAYEVIQRLLQMINNANANPMLAVLKYFTKPGDGLLSFPQPGFTLAIDFINNRQAQTAIKAMNAYISDIKGKIYLAKDLLLTPGQFQEQYSNHQEFIDLLHHYQSPMSSDLSRRLEITS</sequence>
<dbReference type="STRING" id="456.Ljor_0815"/>
<dbReference type="EMBL" id="LNYJ01000011">
    <property type="protein sequence ID" value="KTD16509.1"/>
    <property type="molecule type" value="Genomic_DNA"/>
</dbReference>
<dbReference type="RefSeq" id="WP_058470357.1">
    <property type="nucleotide sequence ID" value="NZ_CAAAIC010000002.1"/>
</dbReference>
<keyword evidence="4" id="KW-1185">Reference proteome</keyword>
<dbReference type="PANTHER" id="PTHR43762">
    <property type="entry name" value="L-GULONOLACTONE OXIDASE"/>
    <property type="match status" value="1"/>
</dbReference>